<dbReference type="PRINTS" id="PR00999">
    <property type="entry name" value="FUNGALYSIN"/>
</dbReference>
<feature type="compositionally biased region" description="Basic and acidic residues" evidence="12">
    <location>
        <begin position="1438"/>
        <end position="1450"/>
    </location>
</feature>
<name>U3AV39_9VIBR</name>
<evidence type="ECO:0000256" key="12">
    <source>
        <dbReference type="SAM" id="MobiDB-lite"/>
    </source>
</evidence>
<feature type="domain" description="CARDB" evidence="15">
    <location>
        <begin position="1169"/>
        <end position="1255"/>
    </location>
</feature>
<dbReference type="Gene3D" id="1.10.390.10">
    <property type="entry name" value="Neutral Protease Domain 2"/>
    <property type="match status" value="1"/>
</dbReference>
<keyword evidence="10" id="KW-0482">Metalloprotease</keyword>
<evidence type="ECO:0000256" key="2">
    <source>
        <dbReference type="ARBA" id="ARBA00004613"/>
    </source>
</evidence>
<dbReference type="EMBL" id="BATL01000062">
    <property type="protein sequence ID" value="GAD77107.1"/>
    <property type="molecule type" value="Genomic_DNA"/>
</dbReference>
<dbReference type="InterPro" id="IPR050371">
    <property type="entry name" value="Fungal_virulence_M36"/>
</dbReference>
<dbReference type="Pfam" id="PF02128">
    <property type="entry name" value="Peptidase_M36"/>
    <property type="match status" value="1"/>
</dbReference>
<evidence type="ECO:0000256" key="10">
    <source>
        <dbReference type="ARBA" id="ARBA00023049"/>
    </source>
</evidence>
<keyword evidence="7 13" id="KW-0732">Signal</keyword>
<dbReference type="GO" id="GO:0006508">
    <property type="term" value="P:proteolysis"/>
    <property type="evidence" value="ECO:0007669"/>
    <property type="project" value="UniProtKB-KW"/>
</dbReference>
<keyword evidence="9" id="KW-0862">Zinc</keyword>
<dbReference type="STRING" id="1219077.VAZ01S_062_00100"/>
<dbReference type="PANTHER" id="PTHR33478:SF1">
    <property type="entry name" value="EXTRACELLULAR METALLOPROTEINASE MEP"/>
    <property type="match status" value="1"/>
</dbReference>
<feature type="signal peptide" evidence="13">
    <location>
        <begin position="1"/>
        <end position="19"/>
    </location>
</feature>
<dbReference type="SUPFAM" id="SSF55486">
    <property type="entry name" value="Metalloproteases ('zincins'), catalytic domain"/>
    <property type="match status" value="1"/>
</dbReference>
<keyword evidence="4" id="KW-0964">Secreted</keyword>
<reference evidence="16 17" key="1">
    <citation type="submission" date="2013-09" db="EMBL/GenBank/DDBJ databases">
        <title>Whole genome shotgun sequence of Vibrio azureus NBRC 104587.</title>
        <authorList>
            <person name="Isaki S."/>
            <person name="Hosoyama A."/>
            <person name="Numata M."/>
            <person name="Hashimoto M."/>
            <person name="Hosoyama Y."/>
            <person name="Tsuchikane K."/>
            <person name="Noguchi M."/>
            <person name="Hirakata S."/>
            <person name="Ichikawa N."/>
            <person name="Ohji S."/>
            <person name="Yamazoe A."/>
            <person name="Fujita N."/>
        </authorList>
    </citation>
    <scope>NUCLEOTIDE SEQUENCE [LARGE SCALE GENOMIC DNA]</scope>
    <source>
        <strain evidence="16 17">NBRC 104587</strain>
    </source>
</reference>
<accession>U3AV39</accession>
<dbReference type="InterPro" id="IPR013783">
    <property type="entry name" value="Ig-like_fold"/>
</dbReference>
<dbReference type="Pfam" id="PF07504">
    <property type="entry name" value="FTP"/>
    <property type="match status" value="1"/>
</dbReference>
<dbReference type="eggNOG" id="COG3591">
    <property type="taxonomic scope" value="Bacteria"/>
</dbReference>
<gene>
    <name evidence="16" type="ORF">VAZ01S_062_00100</name>
</gene>
<sequence>MKQYLSRFSVIVLSLFLFACGGGSSDSPSQTSAQQTKITSELNAYAMSDSLSAQSSGEPILLEGELKATNTETGEAITQVWKAYLDLADFSLDSQTTVGLQPGSYVIELLLEDNENQYYGVKNQQVDDGEVVIDMVLAPLLGQFTSDISSKERSAEISLLFEDNQISLTDLETPYLGVTLDNGSELRFLINKSVIEKAPTLNILFGEYELDLNIYDDDKLVGRLALPDQKLVVDETFTAAKYVLVPMAGITVLDLGTDDENAELVLKLPNVIVKNHDGFMAQLLIRMDESVIILDEMVTFVPSSDDPDSMESIVTWPVPFGDVRNGQFSMTLKLFEESSSALAFASCQSDSFSLQNQSKTIACQLNFNPLQGELISSLSSAVIINVYDINGNPVKDANVYLDDETTVAGVTGQDVHTSDGALVLNVAPGERVFRVEALGFGATETVTLDPLSITNIDMNLYRRTNSDPTVDVNNYDIRRPLEVGEILEPTSDQLSLESALRLKLPQIKVKYDKRYGTTRVLYNKTGYLTEANPTQTNSDTVNDFLSDNKGLLGLSTLDIQNVVQQMNTTETSGTERHYLNQKHHGLDVVNAILQVNVNRDGRVISVNNTFTPYINSVVPSKEAPVVSAQQAIINGSRALGVSVAYLPKVESQDSLADDMSTILSSPSASISPIKAKLVYYPVKASDVRLAWNYLLVMRGHKHVYDVLVDAKTGEVLAYFDQVDYDSYEVFPYPVESPSHATPVDTRQIVVNPAASPGSPWGWHDTNATMGAEYTIMRGNNVHAYDDSNNSGSPSSVEPDCGAGLACIFPLDLTLPPEDNMYSAIANLFYWNNIIHDITYLYGFDQASGNFQVNQYGAGGVGGDDVRAEAQDGGGMNNANFWTPADGTRPRMQMYNWSLTTPHRDGDFDAGIIVHEYAHGISNRLVGGPSNVNCLSNTQRPSEGISDLYGLMMTQPAGGAGTDPRGIGTYALGQPITGAGIRPQQYSTDPAVNTYTYETISSGMSVPHGVGSVWAQAAWEVYWALVDQHGFDVDLYNHTAGKGNHRAMLYFTEGLKNTVCSPSFTETRDGIIQAAIDNYSGEDVCLIWQAFADFGLGSDAVSPSSSSLSVTNGFSVPDACDDTDVWVEDTHYDYTGPNPDLGNEPDANMVGKSMWRSKAIWNRTSVSNPGSHQNPEFGQQNEIYVNVQNRGAATAYNTTVEVYWANASTGLSWPGDWNLLGTDTIGSLAAGSNTNANVVWTPPGTGHYCFIARIVNPQDPLTFSETSDVNYNTRQNNNIAWRNMNIVDLLSNLTQLTSFNAGLTLKSSRTLTLQIGTQEQIRFIRDGGAVRINLAEATGDDNWIEITKMPFHLGDIKIPDNRRSIPLQIMFEAGPMPITHDEVGQYHIDIIQLEHDDNGQLVEVGGVAYELQTRTYLTDTDRDGEPDVEDSDDDNDTIPDYKDPYPLDKTK</sequence>
<evidence type="ECO:0000256" key="4">
    <source>
        <dbReference type="ARBA" id="ARBA00022525"/>
    </source>
</evidence>
<dbReference type="GO" id="GO:0004222">
    <property type="term" value="F:metalloendopeptidase activity"/>
    <property type="evidence" value="ECO:0007669"/>
    <property type="project" value="InterPro"/>
</dbReference>
<comment type="similarity">
    <text evidence="3">Belongs to the peptidase M36 family.</text>
</comment>
<dbReference type="Gene3D" id="2.60.40.10">
    <property type="entry name" value="Immunoglobulins"/>
    <property type="match status" value="1"/>
</dbReference>
<dbReference type="OrthoDB" id="9775889at2"/>
<evidence type="ECO:0000256" key="3">
    <source>
        <dbReference type="ARBA" id="ARBA00006006"/>
    </source>
</evidence>
<dbReference type="Gene3D" id="3.10.170.10">
    <property type="match status" value="1"/>
</dbReference>
<dbReference type="InterPro" id="IPR001842">
    <property type="entry name" value="Peptidase_M36"/>
</dbReference>
<feature type="chain" id="PRO_5004638323" evidence="13">
    <location>
        <begin position="20"/>
        <end position="1450"/>
    </location>
</feature>
<evidence type="ECO:0000256" key="11">
    <source>
        <dbReference type="ARBA" id="ARBA00023145"/>
    </source>
</evidence>
<feature type="domain" description="FTP" evidence="14">
    <location>
        <begin position="563"/>
        <end position="610"/>
    </location>
</feature>
<dbReference type="Pfam" id="PF07705">
    <property type="entry name" value="CARDB"/>
    <property type="match status" value="1"/>
</dbReference>
<keyword evidence="11" id="KW-0865">Zymogen</keyword>
<evidence type="ECO:0000259" key="15">
    <source>
        <dbReference type="Pfam" id="PF07705"/>
    </source>
</evidence>
<dbReference type="InterPro" id="IPR011635">
    <property type="entry name" value="CARDB"/>
</dbReference>
<keyword evidence="17" id="KW-1185">Reference proteome</keyword>
<comment type="cofactor">
    <cofactor evidence="1">
        <name>Zn(2+)</name>
        <dbReference type="ChEBI" id="CHEBI:29105"/>
    </cofactor>
</comment>
<proteinExistence type="inferred from homology"/>
<dbReference type="InterPro" id="IPR011096">
    <property type="entry name" value="FTP_domain"/>
</dbReference>
<dbReference type="PROSITE" id="PS51257">
    <property type="entry name" value="PROKAR_LIPOPROTEIN"/>
    <property type="match status" value="1"/>
</dbReference>
<dbReference type="GO" id="GO:0008270">
    <property type="term" value="F:zinc ion binding"/>
    <property type="evidence" value="ECO:0007669"/>
    <property type="project" value="InterPro"/>
</dbReference>
<evidence type="ECO:0000256" key="7">
    <source>
        <dbReference type="ARBA" id="ARBA00022729"/>
    </source>
</evidence>
<keyword evidence="8" id="KW-0378">Hydrolase</keyword>
<comment type="caution">
    <text evidence="16">The sequence shown here is derived from an EMBL/GenBank/DDBJ whole genome shotgun (WGS) entry which is preliminary data.</text>
</comment>
<feature type="region of interest" description="Disordered" evidence="12">
    <location>
        <begin position="1417"/>
        <end position="1450"/>
    </location>
</feature>
<organism evidence="16 17">
    <name type="scientific">Vibrio azureus NBRC 104587</name>
    <dbReference type="NCBI Taxonomy" id="1219077"/>
    <lineage>
        <taxon>Bacteria</taxon>
        <taxon>Pseudomonadati</taxon>
        <taxon>Pseudomonadota</taxon>
        <taxon>Gammaproteobacteria</taxon>
        <taxon>Vibrionales</taxon>
        <taxon>Vibrionaceae</taxon>
        <taxon>Vibrio</taxon>
    </lineage>
</organism>
<evidence type="ECO:0000313" key="16">
    <source>
        <dbReference type="EMBL" id="GAD77107.1"/>
    </source>
</evidence>
<dbReference type="eggNOG" id="COG3227">
    <property type="taxonomic scope" value="Bacteria"/>
</dbReference>
<feature type="compositionally biased region" description="Acidic residues" evidence="12">
    <location>
        <begin position="1425"/>
        <end position="1436"/>
    </location>
</feature>
<evidence type="ECO:0000256" key="9">
    <source>
        <dbReference type="ARBA" id="ARBA00022833"/>
    </source>
</evidence>
<dbReference type="CDD" id="cd09596">
    <property type="entry name" value="M36"/>
    <property type="match status" value="1"/>
</dbReference>
<keyword evidence="5" id="KW-0645">Protease</keyword>
<evidence type="ECO:0000256" key="1">
    <source>
        <dbReference type="ARBA" id="ARBA00001947"/>
    </source>
</evidence>
<comment type="subcellular location">
    <subcellularLocation>
        <location evidence="2">Secreted</location>
    </subcellularLocation>
</comment>
<evidence type="ECO:0000256" key="6">
    <source>
        <dbReference type="ARBA" id="ARBA00022723"/>
    </source>
</evidence>
<evidence type="ECO:0000256" key="13">
    <source>
        <dbReference type="SAM" id="SignalP"/>
    </source>
</evidence>
<evidence type="ECO:0000313" key="17">
    <source>
        <dbReference type="Proteomes" id="UP000016567"/>
    </source>
</evidence>
<evidence type="ECO:0000259" key="14">
    <source>
        <dbReference type="Pfam" id="PF07504"/>
    </source>
</evidence>
<dbReference type="GO" id="GO:0005615">
    <property type="term" value="C:extracellular space"/>
    <property type="evidence" value="ECO:0007669"/>
    <property type="project" value="InterPro"/>
</dbReference>
<evidence type="ECO:0000256" key="5">
    <source>
        <dbReference type="ARBA" id="ARBA00022670"/>
    </source>
</evidence>
<evidence type="ECO:0000256" key="8">
    <source>
        <dbReference type="ARBA" id="ARBA00022801"/>
    </source>
</evidence>
<dbReference type="RefSeq" id="WP_021710850.1">
    <property type="nucleotide sequence ID" value="NZ_BAOB01000232.1"/>
</dbReference>
<keyword evidence="6" id="KW-0479">Metal-binding</keyword>
<dbReference type="Proteomes" id="UP000016567">
    <property type="component" value="Unassembled WGS sequence"/>
</dbReference>
<protein>
    <submittedName>
        <fullName evidence="16">Uncharacterized protein</fullName>
    </submittedName>
</protein>
<dbReference type="PANTHER" id="PTHR33478">
    <property type="entry name" value="EXTRACELLULAR METALLOPROTEINASE MEP"/>
    <property type="match status" value="1"/>
</dbReference>
<dbReference type="InterPro" id="IPR027268">
    <property type="entry name" value="Peptidase_M4/M1_CTD_sf"/>
</dbReference>